<sequence length="152" mass="16304">MSTARSPPNSVEPAGACACDRPHECIDRRPGRYLVAVRLLALDDGVSASTGTISDRLSVTPASATEMVDRLAADGLLVREPRGDVWLTDRGATVAAELAWRRDLVRRFLDEISGDDVASRDATTDPEVAYRIGYHLPSDAVDRLAGLATDGQ</sequence>
<reference evidence="2 3" key="1">
    <citation type="journal article" date="2019" name="Int. J. Syst. Evol. Microbiol.">
        <title>The Global Catalogue of Microorganisms (GCM) 10K type strain sequencing project: providing services to taxonomists for standard genome sequencing and annotation.</title>
        <authorList>
            <consortium name="The Broad Institute Genomics Platform"/>
            <consortium name="The Broad Institute Genome Sequencing Center for Infectious Disease"/>
            <person name="Wu L."/>
            <person name="Ma J."/>
        </authorList>
    </citation>
    <scope>NUCLEOTIDE SEQUENCE [LARGE SCALE GENOMIC DNA]</scope>
    <source>
        <strain evidence="2 3">SKJ47</strain>
    </source>
</reference>
<name>A0ABD5UUT9_9EURY</name>
<evidence type="ECO:0000259" key="1">
    <source>
        <dbReference type="PROSITE" id="PS50944"/>
    </source>
</evidence>
<dbReference type="InterPro" id="IPR050536">
    <property type="entry name" value="DtxR_MntR_Metal-Reg"/>
</dbReference>
<dbReference type="SUPFAM" id="SSF46785">
    <property type="entry name" value="Winged helix' DNA-binding domain"/>
    <property type="match status" value="1"/>
</dbReference>
<dbReference type="PANTHER" id="PTHR33238:SF7">
    <property type="entry name" value="IRON-DEPENDENT TRANSCRIPTIONAL REGULATOR"/>
    <property type="match status" value="1"/>
</dbReference>
<dbReference type="RefSeq" id="WP_379740051.1">
    <property type="nucleotide sequence ID" value="NZ_JBHSVN010000001.1"/>
</dbReference>
<dbReference type="Pfam" id="PF01325">
    <property type="entry name" value="Fe_dep_repress"/>
    <property type="match status" value="1"/>
</dbReference>
<dbReference type="Proteomes" id="UP001596296">
    <property type="component" value="Unassembled WGS sequence"/>
</dbReference>
<dbReference type="EMBL" id="JBHSXL010000003">
    <property type="protein sequence ID" value="MFC6891574.1"/>
    <property type="molecule type" value="Genomic_DNA"/>
</dbReference>
<protein>
    <submittedName>
        <fullName evidence="2">Metal-dependent transcriptional regulator</fullName>
    </submittedName>
</protein>
<dbReference type="InterPro" id="IPR022689">
    <property type="entry name" value="Iron_dep_repressor"/>
</dbReference>
<evidence type="ECO:0000313" key="2">
    <source>
        <dbReference type="EMBL" id="MFC6891574.1"/>
    </source>
</evidence>
<organism evidence="2 3">
    <name type="scientific">Halopenitus salinus</name>
    <dbReference type="NCBI Taxonomy" id="1198295"/>
    <lineage>
        <taxon>Archaea</taxon>
        <taxon>Methanobacteriati</taxon>
        <taxon>Methanobacteriota</taxon>
        <taxon>Stenosarchaea group</taxon>
        <taxon>Halobacteria</taxon>
        <taxon>Halobacteriales</taxon>
        <taxon>Haloferacaceae</taxon>
        <taxon>Halopenitus</taxon>
    </lineage>
</organism>
<dbReference type="InterPro" id="IPR036388">
    <property type="entry name" value="WH-like_DNA-bd_sf"/>
</dbReference>
<keyword evidence="3" id="KW-1185">Reference proteome</keyword>
<proteinExistence type="predicted"/>
<dbReference type="InterPro" id="IPR036390">
    <property type="entry name" value="WH_DNA-bd_sf"/>
</dbReference>
<dbReference type="PROSITE" id="PS50944">
    <property type="entry name" value="HTH_DTXR"/>
    <property type="match status" value="1"/>
</dbReference>
<dbReference type="SMART" id="SM00529">
    <property type="entry name" value="HTH_DTXR"/>
    <property type="match status" value="1"/>
</dbReference>
<dbReference type="PANTHER" id="PTHR33238">
    <property type="entry name" value="IRON (METAL) DEPENDENT REPRESSOR, DTXR FAMILY"/>
    <property type="match status" value="1"/>
</dbReference>
<dbReference type="Gene3D" id="1.10.10.10">
    <property type="entry name" value="Winged helix-like DNA-binding domain superfamily/Winged helix DNA-binding domain"/>
    <property type="match status" value="1"/>
</dbReference>
<feature type="domain" description="HTH dtxR-type" evidence="1">
    <location>
        <begin position="33"/>
        <end position="88"/>
    </location>
</feature>
<dbReference type="InterPro" id="IPR022687">
    <property type="entry name" value="HTH_DTXR"/>
</dbReference>
<accession>A0ABD5UUT9</accession>
<evidence type="ECO:0000313" key="3">
    <source>
        <dbReference type="Proteomes" id="UP001596296"/>
    </source>
</evidence>
<comment type="caution">
    <text evidence="2">The sequence shown here is derived from an EMBL/GenBank/DDBJ whole genome shotgun (WGS) entry which is preliminary data.</text>
</comment>
<dbReference type="AlphaFoldDB" id="A0ABD5UUT9"/>
<gene>
    <name evidence="2" type="ORF">ACFQE9_02935</name>
</gene>